<dbReference type="STRING" id="1392247.A0A3N4KTC0"/>
<evidence type="ECO:0008006" key="3">
    <source>
        <dbReference type="Google" id="ProtNLM"/>
    </source>
</evidence>
<evidence type="ECO:0000313" key="1">
    <source>
        <dbReference type="EMBL" id="RPB11591.1"/>
    </source>
</evidence>
<evidence type="ECO:0000313" key="2">
    <source>
        <dbReference type="Proteomes" id="UP000277580"/>
    </source>
</evidence>
<dbReference type="EMBL" id="ML119134">
    <property type="protein sequence ID" value="RPB11591.1"/>
    <property type="molecule type" value="Genomic_DNA"/>
</dbReference>
<accession>A0A3N4KTC0</accession>
<sequence>MADGRWGEAVESWRSLEGKEAVGVGEECRKCNEAVCLLYTGRLEEARAVLEGLVDEGKVAAGGVFNLATVYELCSDASRGLKMGLAERVAGLGVEMVGASFKM</sequence>
<proteinExistence type="predicted"/>
<name>A0A3N4KTC0_9PEZI</name>
<dbReference type="InParanoid" id="A0A3N4KTC0"/>
<reference evidence="1 2" key="1">
    <citation type="journal article" date="2018" name="Nat. Ecol. Evol.">
        <title>Pezizomycetes genomes reveal the molecular basis of ectomycorrhizal truffle lifestyle.</title>
        <authorList>
            <person name="Murat C."/>
            <person name="Payen T."/>
            <person name="Noel B."/>
            <person name="Kuo A."/>
            <person name="Morin E."/>
            <person name="Chen J."/>
            <person name="Kohler A."/>
            <person name="Krizsan K."/>
            <person name="Balestrini R."/>
            <person name="Da Silva C."/>
            <person name="Montanini B."/>
            <person name="Hainaut M."/>
            <person name="Levati E."/>
            <person name="Barry K.W."/>
            <person name="Belfiori B."/>
            <person name="Cichocki N."/>
            <person name="Clum A."/>
            <person name="Dockter R.B."/>
            <person name="Fauchery L."/>
            <person name="Guy J."/>
            <person name="Iotti M."/>
            <person name="Le Tacon F."/>
            <person name="Lindquist E.A."/>
            <person name="Lipzen A."/>
            <person name="Malagnac F."/>
            <person name="Mello A."/>
            <person name="Molinier V."/>
            <person name="Miyauchi S."/>
            <person name="Poulain J."/>
            <person name="Riccioni C."/>
            <person name="Rubini A."/>
            <person name="Sitrit Y."/>
            <person name="Splivallo R."/>
            <person name="Traeger S."/>
            <person name="Wang M."/>
            <person name="Zifcakova L."/>
            <person name="Wipf D."/>
            <person name="Zambonelli A."/>
            <person name="Paolocci F."/>
            <person name="Nowrousian M."/>
            <person name="Ottonello S."/>
            <person name="Baldrian P."/>
            <person name="Spatafora J.W."/>
            <person name="Henrissat B."/>
            <person name="Nagy L.G."/>
            <person name="Aury J.M."/>
            <person name="Wincker P."/>
            <person name="Grigoriev I.V."/>
            <person name="Bonfante P."/>
            <person name="Martin F.M."/>
        </authorList>
    </citation>
    <scope>NUCLEOTIDE SEQUENCE [LARGE SCALE GENOMIC DNA]</scope>
    <source>
        <strain evidence="1 2">CCBAS932</strain>
    </source>
</reference>
<gene>
    <name evidence="1" type="ORF">P167DRAFT_606274</name>
</gene>
<dbReference type="OrthoDB" id="428342at2759"/>
<dbReference type="AlphaFoldDB" id="A0A3N4KTC0"/>
<keyword evidence="2" id="KW-1185">Reference proteome</keyword>
<dbReference type="Proteomes" id="UP000277580">
    <property type="component" value="Unassembled WGS sequence"/>
</dbReference>
<protein>
    <recommendedName>
        <fullName evidence="3">Pentatricopeptide repeat-containing protein</fullName>
    </recommendedName>
</protein>
<organism evidence="1 2">
    <name type="scientific">Morchella conica CCBAS932</name>
    <dbReference type="NCBI Taxonomy" id="1392247"/>
    <lineage>
        <taxon>Eukaryota</taxon>
        <taxon>Fungi</taxon>
        <taxon>Dikarya</taxon>
        <taxon>Ascomycota</taxon>
        <taxon>Pezizomycotina</taxon>
        <taxon>Pezizomycetes</taxon>
        <taxon>Pezizales</taxon>
        <taxon>Morchellaceae</taxon>
        <taxon>Morchella</taxon>
    </lineage>
</organism>